<feature type="compositionally biased region" description="Low complexity" evidence="1">
    <location>
        <begin position="368"/>
        <end position="377"/>
    </location>
</feature>
<feature type="region of interest" description="Disordered" evidence="1">
    <location>
        <begin position="968"/>
        <end position="1000"/>
    </location>
</feature>
<organism evidence="4 5">
    <name type="scientific">Geodia barretti</name>
    <name type="common">Barrett's horny sponge</name>
    <dbReference type="NCBI Taxonomy" id="519541"/>
    <lineage>
        <taxon>Eukaryota</taxon>
        <taxon>Metazoa</taxon>
        <taxon>Porifera</taxon>
        <taxon>Demospongiae</taxon>
        <taxon>Heteroscleromorpha</taxon>
        <taxon>Tetractinellida</taxon>
        <taxon>Astrophorina</taxon>
        <taxon>Geodiidae</taxon>
        <taxon>Geodia</taxon>
    </lineage>
</organism>
<feature type="compositionally biased region" description="Basic and acidic residues" evidence="1">
    <location>
        <begin position="1207"/>
        <end position="1218"/>
    </location>
</feature>
<evidence type="ECO:0000259" key="3">
    <source>
        <dbReference type="Pfam" id="PF24101"/>
    </source>
</evidence>
<dbReference type="GO" id="GO:0000127">
    <property type="term" value="C:transcription factor TFIIIC complex"/>
    <property type="evidence" value="ECO:0007669"/>
    <property type="project" value="InterPro"/>
</dbReference>
<dbReference type="PANTHER" id="PTHR15180">
    <property type="entry name" value="GENERAL TRANSCRIPTION FACTOR 3C POLYPEPTIDE 1"/>
    <property type="match status" value="1"/>
</dbReference>
<feature type="compositionally biased region" description="Acidic residues" evidence="1">
    <location>
        <begin position="515"/>
        <end position="535"/>
    </location>
</feature>
<sequence length="1494" mass="166135">MDILRVCVQEIALSGLEGCTMAELWQHLSGRQPPLSVTMDEPMKAFIWDQMKETVLQSGSVGVYQLAQPRTPPTSLTESQILHGLNLTKYKHPFPYRPINKEDGVRGSCSTYEERKEITETILSASTDLENFSDTYGDTTVLVASQEVRERILLREDSCTHRDMSLVQYCILEGSKRNSIELIHLLILPSYPLPPWLLEANYPSLITNMLLREPSHTLPTSTVSSAFTFCDSGLQIDVLCARQLSKALIKSKNIVTILIDEAGVKKIKSALASLLAEQARSSFSQGDLGIRTGCAMFTDTVERYRDKKRVRRSESIVSSVGGASVGGVSDNEAAGEGVREEKGDGALVPVPYCVPGPSGIGHGDETQPSPSSMMKSYTSKSFKKKKQLLTYNQLKRLNVISKYVEEKEIVVGLNDILEHIRQCEKLEGRLQMVDRKTTEKCVAYLVAGKKLCQKNVIVPDLPKHKLPSVIFAPGVSPEKLEAVEEKLILTAREANVKKESKLEARGRKRKRKEEADEEEEAEGGEEEEEESDVGDETAVVPEMPRTSKFQRLKRLHFFLWLQAYGVGETTPTVGSEVKAANGDVEDEGTSTSEAVTSSALPPPITNNYPWVTMVTQLPQNRRGPGWLGYNDIIPNMPLSLFTFLMPTLAGGQTIPARYIDYFSLPDLTHTPIGRLPRRLRVVIQSERRDVSLVNQLLERLVEIELVRSEGNIQTNKKREQVFVHLERSKTILDTTVCVPRRSFFLEEARSLFKHVVCTLTSLTACERFWYQLQTICLRTTIILVERTRPSKKRKKASQATPTPSSTNDPHSLTYTLRNTRITTKIAREYNEQAARKLKKVKNANSRYSVLAKSAVLVMDGATKKDREMVTVKTHRERVRWLPHEDSFLLLAYLASHALRQVTGGATVSYQQIRDSLHAEYPTSRDKSMDAVLRRVSKLRKRRKALSATVNVCLAEILSEIQGLGSASARSRPSRLSSPSSLRDTALTEAETDAVEETEDDDHTLNHALLTDLIIACLGAEESNYDHYSAFKIFETFPEEDVQIAFDQLKSRYLIRRRRQTVGGGPLQCQSFQLATNFNSKLEGSYFIGTGKAAAEFAGNLAGKRSKVAEDLKKRPSDELAGGALELGMEVESGTVSGGIILSLVSTLFAEDVGKMVCEPVLPERLFETDDEQDAEKRTAQQKQLFEGALDEGREGGEGEGREEEDENGGRREVQKQGEGEETEKGEEEIAGKDGKDGQGEERRDGDTNPAEGVEGEEEDEDEGEKCTPRDARYSGTGVSSLLRVGDNSTQNHGTLTLDLNFPWSSLLDPLPDEVTPPSLATWAEETPPDSDTPLSLDAYLSLCREHLNMSDGEACFNGQVYKCVEKGGERGRREEELQSLLPPLPPSSGLSLTDHIQCLLNFETVVKVGSRLVAAVHAKRWCMPVSSPHSTSPADLVPYRPWVTVNSTHPNETMMRRYREGVLTFIRSTPGASLVRGEKWAELLLGLSVCMEFV</sequence>
<dbReference type="Pfam" id="PF24101">
    <property type="entry name" value="WHD_GTF3C1"/>
    <property type="match status" value="1"/>
</dbReference>
<dbReference type="EMBL" id="CASHTH010000891">
    <property type="protein sequence ID" value="CAI8008766.1"/>
    <property type="molecule type" value="Genomic_DNA"/>
</dbReference>
<evidence type="ECO:0000256" key="1">
    <source>
        <dbReference type="SAM" id="MobiDB-lite"/>
    </source>
</evidence>
<feature type="region of interest" description="Disordered" evidence="1">
    <location>
        <begin position="358"/>
        <end position="377"/>
    </location>
</feature>
<feature type="compositionally biased region" description="Basic and acidic residues" evidence="1">
    <location>
        <begin position="1227"/>
        <end position="1246"/>
    </location>
</feature>
<accession>A0AA35REA0</accession>
<feature type="domain" description="General transcription factor 3C polypeptide 1 winged-helix" evidence="2">
    <location>
        <begin position="3"/>
        <end position="53"/>
    </location>
</feature>
<dbReference type="InterPro" id="IPR056467">
    <property type="entry name" value="eWH_GTF3C1"/>
</dbReference>
<gene>
    <name evidence="4" type="ORF">GBAR_LOCUS5972</name>
</gene>
<dbReference type="GO" id="GO:0003677">
    <property type="term" value="F:DNA binding"/>
    <property type="evidence" value="ECO:0007669"/>
    <property type="project" value="InterPro"/>
</dbReference>
<reference evidence="4" key="1">
    <citation type="submission" date="2023-03" db="EMBL/GenBank/DDBJ databases">
        <authorList>
            <person name="Steffen K."/>
            <person name="Cardenas P."/>
        </authorList>
    </citation>
    <scope>NUCLEOTIDE SEQUENCE</scope>
</reference>
<comment type="caution">
    <text evidence="4">The sequence shown here is derived from an EMBL/GenBank/DDBJ whole genome shotgun (WGS) entry which is preliminary data.</text>
</comment>
<feature type="compositionally biased region" description="Polar residues" evidence="1">
    <location>
        <begin position="797"/>
        <end position="812"/>
    </location>
</feature>
<feature type="compositionally biased region" description="Acidic residues" evidence="1">
    <location>
        <begin position="989"/>
        <end position="1000"/>
    </location>
</feature>
<feature type="compositionally biased region" description="Acidic residues" evidence="1">
    <location>
        <begin position="1253"/>
        <end position="1263"/>
    </location>
</feature>
<dbReference type="InterPro" id="IPR044210">
    <property type="entry name" value="Tfc3-like"/>
</dbReference>
<feature type="region of interest" description="Disordered" evidence="1">
    <location>
        <begin position="321"/>
        <end position="340"/>
    </location>
</feature>
<feature type="region of interest" description="Disordered" evidence="1">
    <location>
        <begin position="499"/>
        <end position="544"/>
    </location>
</feature>
<feature type="compositionally biased region" description="Low complexity" evidence="1">
    <location>
        <begin position="968"/>
        <end position="988"/>
    </location>
</feature>
<feature type="region of interest" description="Disordered" evidence="1">
    <location>
        <begin position="788"/>
        <end position="812"/>
    </location>
</feature>
<evidence type="ECO:0000313" key="4">
    <source>
        <dbReference type="EMBL" id="CAI8008766.1"/>
    </source>
</evidence>
<feature type="domain" description="GTF3C1 extended winged-helix" evidence="3">
    <location>
        <begin position="389"/>
        <end position="478"/>
    </location>
</feature>
<feature type="region of interest" description="Disordered" evidence="1">
    <location>
        <begin position="1167"/>
        <end position="1284"/>
    </location>
</feature>
<dbReference type="Pfam" id="PF23704">
    <property type="entry name" value="WHD_GTF3C1_N"/>
    <property type="match status" value="1"/>
</dbReference>
<dbReference type="GO" id="GO:0006384">
    <property type="term" value="P:transcription initiation at RNA polymerase III promoter"/>
    <property type="evidence" value="ECO:0007669"/>
    <property type="project" value="InterPro"/>
</dbReference>
<dbReference type="GO" id="GO:0042791">
    <property type="term" value="P:5S class rRNA transcription by RNA polymerase III"/>
    <property type="evidence" value="ECO:0007669"/>
    <property type="project" value="TreeGrafter"/>
</dbReference>
<proteinExistence type="predicted"/>
<evidence type="ECO:0000259" key="2">
    <source>
        <dbReference type="Pfam" id="PF23704"/>
    </source>
</evidence>
<dbReference type="PANTHER" id="PTHR15180:SF1">
    <property type="entry name" value="GENERAL TRANSCRIPTION FACTOR 3C POLYPEPTIDE 1"/>
    <property type="match status" value="1"/>
</dbReference>
<name>A0AA35REA0_GEOBA</name>
<protein>
    <submittedName>
        <fullName evidence="4">General transcription factor 3C polypeptide 1</fullName>
    </submittedName>
</protein>
<dbReference type="InterPro" id="IPR056428">
    <property type="entry name" value="WH_GTF3C1"/>
</dbReference>
<feature type="compositionally biased region" description="Basic and acidic residues" evidence="1">
    <location>
        <begin position="1190"/>
        <end position="1199"/>
    </location>
</feature>
<evidence type="ECO:0000313" key="5">
    <source>
        <dbReference type="Proteomes" id="UP001174909"/>
    </source>
</evidence>
<dbReference type="Proteomes" id="UP001174909">
    <property type="component" value="Unassembled WGS sequence"/>
</dbReference>
<keyword evidence="5" id="KW-1185">Reference proteome</keyword>